<dbReference type="AlphaFoldDB" id="A0A7U2F0Y0"/>
<protein>
    <submittedName>
        <fullName evidence="1">Uncharacterized protein</fullName>
    </submittedName>
</protein>
<reference evidence="2" key="1">
    <citation type="journal article" date="2021" name="BMC Genomics">
        <title>Chromosome-level genome assembly and manually-curated proteome of model necrotroph Parastagonospora nodorum Sn15 reveals a genome-wide trove of candidate effector homologs, and redundancy of virulence-related functions within an accessory chromosome.</title>
        <authorList>
            <person name="Bertazzoni S."/>
            <person name="Jones D.A.B."/>
            <person name="Phan H.T."/>
            <person name="Tan K.-C."/>
            <person name="Hane J.K."/>
        </authorList>
    </citation>
    <scope>NUCLEOTIDE SEQUENCE [LARGE SCALE GENOMIC DNA]</scope>
    <source>
        <strain evidence="2">SN15 / ATCC MYA-4574 / FGSC 10173)</strain>
    </source>
</reference>
<sequence>MGLRWNGREEICCLGRRDVCWAWWGGRSLPRLCSLNVSFRALRHRLYFFSNPIRSTAGSNNILVALPLHVSGRVLQPAF</sequence>
<evidence type="ECO:0000313" key="2">
    <source>
        <dbReference type="Proteomes" id="UP000663193"/>
    </source>
</evidence>
<proteinExistence type="predicted"/>
<keyword evidence="2" id="KW-1185">Reference proteome</keyword>
<evidence type="ECO:0000313" key="1">
    <source>
        <dbReference type="EMBL" id="QRC96352.1"/>
    </source>
</evidence>
<dbReference type="Proteomes" id="UP000663193">
    <property type="component" value="Chromosome 6"/>
</dbReference>
<dbReference type="VEuPathDB" id="FungiDB:JI435_408810"/>
<name>A0A7U2F0Y0_PHANO</name>
<dbReference type="EMBL" id="CP069028">
    <property type="protein sequence ID" value="QRC96352.1"/>
    <property type="molecule type" value="Genomic_DNA"/>
</dbReference>
<gene>
    <name evidence="1" type="ORF">JI435_408810</name>
</gene>
<organism evidence="1 2">
    <name type="scientific">Phaeosphaeria nodorum (strain SN15 / ATCC MYA-4574 / FGSC 10173)</name>
    <name type="common">Glume blotch fungus</name>
    <name type="synonym">Parastagonospora nodorum</name>
    <dbReference type="NCBI Taxonomy" id="321614"/>
    <lineage>
        <taxon>Eukaryota</taxon>
        <taxon>Fungi</taxon>
        <taxon>Dikarya</taxon>
        <taxon>Ascomycota</taxon>
        <taxon>Pezizomycotina</taxon>
        <taxon>Dothideomycetes</taxon>
        <taxon>Pleosporomycetidae</taxon>
        <taxon>Pleosporales</taxon>
        <taxon>Pleosporineae</taxon>
        <taxon>Phaeosphaeriaceae</taxon>
        <taxon>Parastagonospora</taxon>
    </lineage>
</organism>
<accession>A0A7U2F0Y0</accession>